<proteinExistence type="predicted"/>
<evidence type="ECO:0000313" key="2">
    <source>
        <dbReference type="EMBL" id="MCW2281444.1"/>
    </source>
</evidence>
<dbReference type="RefSeq" id="WP_264653969.1">
    <property type="nucleotide sequence ID" value="NZ_JAOQNN010000001.1"/>
</dbReference>
<dbReference type="AlphaFoldDB" id="A0AAW5TSB4"/>
<evidence type="ECO:0000313" key="3">
    <source>
        <dbReference type="EMBL" id="MCW2282178.1"/>
    </source>
</evidence>
<evidence type="ECO:0000313" key="4">
    <source>
        <dbReference type="Proteomes" id="UP001207687"/>
    </source>
</evidence>
<sequence>MPYLDYKQYTDMNFSKVPKDKFDELEKYAEIYLDQITMDYYQLHDIENDTDLYRVSHFRKAVALVVDYLHSADATTFSELNRNSPNTVSVGRMNLSFQNTNTGTIGKTMIPIEAYRILFRTGLLYRGEDGL</sequence>
<reference evidence="1" key="1">
    <citation type="submission" date="2023-08" db="EMBL/GenBank/DDBJ databases">
        <title>Genomic analyses of the natural microbiome of Caenorhabditis elegans.</title>
        <authorList>
            <person name="Samuel B."/>
        </authorList>
    </citation>
    <scope>NUCLEOTIDE SEQUENCE</scope>
    <source>
        <strain evidence="1">BIGb0220</strain>
    </source>
</reference>
<protein>
    <recommendedName>
        <fullName evidence="5">Phage protein</fullName>
    </recommendedName>
</protein>
<dbReference type="Proteomes" id="UP001207687">
    <property type="component" value="Unassembled WGS sequence"/>
</dbReference>
<name>A0AAW5TSB4_9LACT</name>
<dbReference type="EMBL" id="JAOQNN010000002">
    <property type="protein sequence ID" value="MCW2282178.1"/>
    <property type="molecule type" value="Genomic_DNA"/>
</dbReference>
<evidence type="ECO:0008006" key="5">
    <source>
        <dbReference type="Google" id="ProtNLM"/>
    </source>
</evidence>
<dbReference type="EMBL" id="JAOQNN010000002">
    <property type="protein sequence ID" value="MCW2281444.1"/>
    <property type="molecule type" value="Genomic_DNA"/>
</dbReference>
<evidence type="ECO:0000313" key="1">
    <source>
        <dbReference type="EMBL" id="MCW2281416.1"/>
    </source>
</evidence>
<organism evidence="1 4">
    <name type="scientific">Lactococcus lactis</name>
    <dbReference type="NCBI Taxonomy" id="1358"/>
    <lineage>
        <taxon>Bacteria</taxon>
        <taxon>Bacillati</taxon>
        <taxon>Bacillota</taxon>
        <taxon>Bacilli</taxon>
        <taxon>Lactobacillales</taxon>
        <taxon>Streptococcaceae</taxon>
        <taxon>Lactococcus</taxon>
    </lineage>
</organism>
<dbReference type="EMBL" id="JAOQNN010000001">
    <property type="protein sequence ID" value="MCW2281416.1"/>
    <property type="molecule type" value="Genomic_DNA"/>
</dbReference>
<gene>
    <name evidence="1" type="ORF">M2256_001874</name>
    <name evidence="2" type="ORF">M2256_001966</name>
    <name evidence="3" type="ORF">M2256_002700</name>
</gene>
<accession>A0AAW5TSB4</accession>
<comment type="caution">
    <text evidence="1">The sequence shown here is derived from an EMBL/GenBank/DDBJ whole genome shotgun (WGS) entry which is preliminary data.</text>
</comment>